<evidence type="ECO:0000313" key="3">
    <source>
        <dbReference type="Proteomes" id="UP000179106"/>
    </source>
</evidence>
<proteinExistence type="predicted"/>
<comment type="caution">
    <text evidence="2">The sequence shown here is derived from an EMBL/GenBank/DDBJ whole genome shotgun (WGS) entry which is preliminary data.</text>
</comment>
<accession>A0A1G2GRB7</accession>
<dbReference type="EMBL" id="MHNW01000040">
    <property type="protein sequence ID" value="OGZ52746.1"/>
    <property type="molecule type" value="Genomic_DNA"/>
</dbReference>
<dbReference type="Proteomes" id="UP000179106">
    <property type="component" value="Unassembled WGS sequence"/>
</dbReference>
<organism evidence="2 3">
    <name type="scientific">Candidatus Ryanbacteria bacterium RIFCSPLOWO2_01_FULL_48_26</name>
    <dbReference type="NCBI Taxonomy" id="1802126"/>
    <lineage>
        <taxon>Bacteria</taxon>
        <taxon>Candidatus Ryaniibacteriota</taxon>
    </lineage>
</organism>
<feature type="compositionally biased region" description="Low complexity" evidence="1">
    <location>
        <begin position="60"/>
        <end position="73"/>
    </location>
</feature>
<gene>
    <name evidence="2" type="ORF">A3B25_00940</name>
</gene>
<feature type="compositionally biased region" description="Polar residues" evidence="1">
    <location>
        <begin position="40"/>
        <end position="59"/>
    </location>
</feature>
<name>A0A1G2GRB7_9BACT</name>
<reference evidence="2 3" key="1">
    <citation type="journal article" date="2016" name="Nat. Commun.">
        <title>Thousands of microbial genomes shed light on interconnected biogeochemical processes in an aquifer system.</title>
        <authorList>
            <person name="Anantharaman K."/>
            <person name="Brown C.T."/>
            <person name="Hug L.A."/>
            <person name="Sharon I."/>
            <person name="Castelle C.J."/>
            <person name="Probst A.J."/>
            <person name="Thomas B.C."/>
            <person name="Singh A."/>
            <person name="Wilkins M.J."/>
            <person name="Karaoz U."/>
            <person name="Brodie E.L."/>
            <person name="Williams K.H."/>
            <person name="Hubbard S.S."/>
            <person name="Banfield J.F."/>
        </authorList>
    </citation>
    <scope>NUCLEOTIDE SEQUENCE [LARGE SCALE GENOMIC DNA]</scope>
</reference>
<protein>
    <submittedName>
        <fullName evidence="2">Uncharacterized protein</fullName>
    </submittedName>
</protein>
<feature type="region of interest" description="Disordered" evidence="1">
    <location>
        <begin position="40"/>
        <end position="100"/>
    </location>
</feature>
<evidence type="ECO:0000313" key="2">
    <source>
        <dbReference type="EMBL" id="OGZ52746.1"/>
    </source>
</evidence>
<evidence type="ECO:0000256" key="1">
    <source>
        <dbReference type="SAM" id="MobiDB-lite"/>
    </source>
</evidence>
<sequence>MKSIILAVGLLATIWLVLCVYFYGNLSDQILNSFFSQQKASTSSTNIPPNTANQQTGIPTHSGTGNPTSSSTGKIIPGEGFKGPTGQPSIRGPSGPPPNY</sequence>
<dbReference type="AlphaFoldDB" id="A0A1G2GRB7"/>